<dbReference type="InterPro" id="IPR002156">
    <property type="entry name" value="RNaseH_domain"/>
</dbReference>
<accession>A0A6P6WV14</accession>
<feature type="domain" description="RNase H type-1" evidence="1">
    <location>
        <begin position="151"/>
        <end position="251"/>
    </location>
</feature>
<organism evidence="2 3">
    <name type="scientific">Coffea arabica</name>
    <name type="common">Arabian coffee</name>
    <dbReference type="NCBI Taxonomy" id="13443"/>
    <lineage>
        <taxon>Eukaryota</taxon>
        <taxon>Viridiplantae</taxon>
        <taxon>Streptophyta</taxon>
        <taxon>Embryophyta</taxon>
        <taxon>Tracheophyta</taxon>
        <taxon>Spermatophyta</taxon>
        <taxon>Magnoliopsida</taxon>
        <taxon>eudicotyledons</taxon>
        <taxon>Gunneridae</taxon>
        <taxon>Pentapetalae</taxon>
        <taxon>asterids</taxon>
        <taxon>lamiids</taxon>
        <taxon>Gentianales</taxon>
        <taxon>Rubiaceae</taxon>
        <taxon>Ixoroideae</taxon>
        <taxon>Gardenieae complex</taxon>
        <taxon>Bertiereae - Coffeeae clade</taxon>
        <taxon>Coffeeae</taxon>
        <taxon>Coffea</taxon>
    </lineage>
</organism>
<sequence>MGDPFCRACGEHQETVEHLLLSCPSTLDIWKVAPIQWDGVRDQQEDFKRWWCKISKAKARLEGTQHIGLTANILWQVWKERNKQLFEGQSRSHPVRTVSKAQKEWLEQEELRTTKDRMSTGETVSTQTVHHQENEDEESIALQVISTSWQRQLSTGIGVIAETSSHTRIAKWALKERSLGTKLLDDAAAVKLVLCKTLEQHWDKIKILLQNKELLRQLKNPSSLDSCLTTLTDDIMELQKIFRMCSFELARGSIMTTCKSLSSYALGIVVDEEWYFPQCN</sequence>
<dbReference type="GO" id="GO:0004523">
    <property type="term" value="F:RNA-DNA hybrid ribonuclease activity"/>
    <property type="evidence" value="ECO:0007669"/>
    <property type="project" value="InterPro"/>
</dbReference>
<dbReference type="GeneID" id="113735720"/>
<reference evidence="2" key="1">
    <citation type="journal article" date="2025" name="Foods">
        <title>Unveiling the Microbial Signatures of Arabica Coffee Cherries: Insights into Ripeness Specific Diversity, Functional Traits, and Implications for Quality and Safety.</title>
        <authorList>
            <consortium name="RefSeq"/>
            <person name="Tenea G.N."/>
            <person name="Cifuentes V."/>
            <person name="Reyes P."/>
            <person name="Cevallos-Vallejos M."/>
        </authorList>
    </citation>
    <scope>NUCLEOTIDE SEQUENCE [LARGE SCALE GENOMIC DNA]</scope>
</reference>
<evidence type="ECO:0000313" key="2">
    <source>
        <dbReference type="Proteomes" id="UP001652660"/>
    </source>
</evidence>
<name>A0A6P6WV14_COFAR</name>
<dbReference type="GO" id="GO:0003676">
    <property type="term" value="F:nucleic acid binding"/>
    <property type="evidence" value="ECO:0007669"/>
    <property type="project" value="InterPro"/>
</dbReference>
<evidence type="ECO:0000259" key="1">
    <source>
        <dbReference type="Pfam" id="PF13456"/>
    </source>
</evidence>
<dbReference type="RefSeq" id="XP_027118516.1">
    <property type="nucleotide sequence ID" value="XM_027262715.1"/>
</dbReference>
<dbReference type="Proteomes" id="UP001652660">
    <property type="component" value="Chromosome 3c"/>
</dbReference>
<dbReference type="OrthoDB" id="851651at2759"/>
<reference evidence="3" key="2">
    <citation type="submission" date="2025-08" db="UniProtKB">
        <authorList>
            <consortium name="RefSeq"/>
        </authorList>
    </citation>
    <scope>IDENTIFICATION</scope>
    <source>
        <tissue evidence="3">Leaves</tissue>
    </source>
</reference>
<keyword evidence="2" id="KW-1185">Reference proteome</keyword>
<evidence type="ECO:0000313" key="3">
    <source>
        <dbReference type="RefSeq" id="XP_027118516.1"/>
    </source>
</evidence>
<proteinExistence type="predicted"/>
<dbReference type="AlphaFoldDB" id="A0A6P6WV14"/>
<gene>
    <name evidence="3" type="primary">LOC113735720</name>
</gene>
<dbReference type="Pfam" id="PF13456">
    <property type="entry name" value="RVT_3"/>
    <property type="match status" value="1"/>
</dbReference>
<protein>
    <recommendedName>
        <fullName evidence="1">RNase H type-1 domain-containing protein</fullName>
    </recommendedName>
</protein>